<reference evidence="5 6" key="1">
    <citation type="submission" date="2014-04" db="EMBL/GenBank/DDBJ databases">
        <authorList>
            <consortium name="DOE Joint Genome Institute"/>
            <person name="Kuo A."/>
            <person name="Ruytinx J."/>
            <person name="Rineau F."/>
            <person name="Colpaert J."/>
            <person name="Kohler A."/>
            <person name="Nagy L.G."/>
            <person name="Floudas D."/>
            <person name="Copeland A."/>
            <person name="Barry K.W."/>
            <person name="Cichocki N."/>
            <person name="Veneault-Fourrey C."/>
            <person name="LaButti K."/>
            <person name="Lindquist E.A."/>
            <person name="Lipzen A."/>
            <person name="Lundell T."/>
            <person name="Morin E."/>
            <person name="Murat C."/>
            <person name="Sun H."/>
            <person name="Tunlid A."/>
            <person name="Henrissat B."/>
            <person name="Grigoriev I.V."/>
            <person name="Hibbett D.S."/>
            <person name="Martin F."/>
            <person name="Nordberg H.P."/>
            <person name="Cantor M.N."/>
            <person name="Hua S.X."/>
        </authorList>
    </citation>
    <scope>NUCLEOTIDE SEQUENCE [LARGE SCALE GENOMIC DNA]</scope>
    <source>
        <strain evidence="5 6">UH-Slu-Lm8-n1</strain>
    </source>
</reference>
<dbReference type="STRING" id="930992.A0A0D0AFU9"/>
<feature type="region of interest" description="Disordered" evidence="4">
    <location>
        <begin position="248"/>
        <end position="318"/>
    </location>
</feature>
<protein>
    <submittedName>
        <fullName evidence="5">Uncharacterized protein</fullName>
    </submittedName>
</protein>
<feature type="compositionally biased region" description="Low complexity" evidence="4">
    <location>
        <begin position="343"/>
        <end position="353"/>
    </location>
</feature>
<dbReference type="Pfam" id="PF00012">
    <property type="entry name" value="HSP70"/>
    <property type="match status" value="1"/>
</dbReference>
<feature type="compositionally biased region" description="Low complexity" evidence="4">
    <location>
        <begin position="290"/>
        <end position="306"/>
    </location>
</feature>
<proteinExistence type="inferred from homology"/>
<feature type="region of interest" description="Disordered" evidence="4">
    <location>
        <begin position="64"/>
        <end position="84"/>
    </location>
</feature>
<evidence type="ECO:0000256" key="1">
    <source>
        <dbReference type="ARBA" id="ARBA00007381"/>
    </source>
</evidence>
<feature type="region of interest" description="Disordered" evidence="4">
    <location>
        <begin position="332"/>
        <end position="353"/>
    </location>
</feature>
<dbReference type="InterPro" id="IPR013126">
    <property type="entry name" value="Hsp_70_fam"/>
</dbReference>
<evidence type="ECO:0000256" key="4">
    <source>
        <dbReference type="SAM" id="MobiDB-lite"/>
    </source>
</evidence>
<reference evidence="6" key="2">
    <citation type="submission" date="2015-01" db="EMBL/GenBank/DDBJ databases">
        <title>Evolutionary Origins and Diversification of the Mycorrhizal Mutualists.</title>
        <authorList>
            <consortium name="DOE Joint Genome Institute"/>
            <consortium name="Mycorrhizal Genomics Consortium"/>
            <person name="Kohler A."/>
            <person name="Kuo A."/>
            <person name="Nagy L.G."/>
            <person name="Floudas D."/>
            <person name="Copeland A."/>
            <person name="Barry K.W."/>
            <person name="Cichocki N."/>
            <person name="Veneault-Fourrey C."/>
            <person name="LaButti K."/>
            <person name="Lindquist E.A."/>
            <person name="Lipzen A."/>
            <person name="Lundell T."/>
            <person name="Morin E."/>
            <person name="Murat C."/>
            <person name="Riley R."/>
            <person name="Ohm R."/>
            <person name="Sun H."/>
            <person name="Tunlid A."/>
            <person name="Henrissat B."/>
            <person name="Grigoriev I.V."/>
            <person name="Hibbett D.S."/>
            <person name="Martin F."/>
        </authorList>
    </citation>
    <scope>NUCLEOTIDE SEQUENCE [LARGE SCALE GENOMIC DNA]</scope>
    <source>
        <strain evidence="6">UH-Slu-Lm8-n1</strain>
    </source>
</reference>
<dbReference type="Gene3D" id="3.30.420.40">
    <property type="match status" value="1"/>
</dbReference>
<keyword evidence="2" id="KW-0547">Nucleotide-binding</keyword>
<gene>
    <name evidence="5" type="ORF">CY34DRAFT_18594</name>
</gene>
<organism evidence="5 6">
    <name type="scientific">Suillus luteus UH-Slu-Lm8-n1</name>
    <dbReference type="NCBI Taxonomy" id="930992"/>
    <lineage>
        <taxon>Eukaryota</taxon>
        <taxon>Fungi</taxon>
        <taxon>Dikarya</taxon>
        <taxon>Basidiomycota</taxon>
        <taxon>Agaricomycotina</taxon>
        <taxon>Agaricomycetes</taxon>
        <taxon>Agaricomycetidae</taxon>
        <taxon>Boletales</taxon>
        <taxon>Suillineae</taxon>
        <taxon>Suillaceae</taxon>
        <taxon>Suillus</taxon>
    </lineage>
</organism>
<name>A0A0D0AFU9_9AGAM</name>
<dbReference type="FunFam" id="3.30.420.40:FF:000028">
    <property type="entry name" value="heat shock 70 kDa protein-like"/>
    <property type="match status" value="1"/>
</dbReference>
<dbReference type="PANTHER" id="PTHR19375">
    <property type="entry name" value="HEAT SHOCK PROTEIN 70KDA"/>
    <property type="match status" value="1"/>
</dbReference>
<sequence>MENSCCHSTSGHSVVSLAQTAGKRVLFSFTTVLIWVRCYNCTYRLITRPFIRLFPTHVEIIANDQGNRTTPSSPPPTSSTANAPRLNRSQSFAISPHYQFGGSRFVIILQWATWFGYWLSSSLIITHFEPTNFEPATSSYSTTSSIALTTPSSSSSSCDGLLLLHIRRRHSELNKRYAFAYTELAQLVSKPSFSAPSLILANPLPDALAVYFVTPTLASPALSLTLVYSFQITRFHFKYKRRCRVTDRLSKSASPSPSSSPVNSGYAESVSSSSDEEEDEPERPPKIKLTLRLRPSPTTTDPTDIIDLSHDTSSDEDATAASVILPSSALTVNRTYSDPRPSPSEAAAPALEQTNTPTVNNAVVTVPAYFNDSQRQATKNAGTISGMNVLRIINESTATAISYGLASMPSATSTSPPTGSRLIPSFPALLPAATPLILLPTGALFLQCSFRCIAYPLTPTSR</sequence>
<dbReference type="OrthoDB" id="3257966at2759"/>
<feature type="compositionally biased region" description="Low complexity" evidence="4">
    <location>
        <begin position="251"/>
        <end position="273"/>
    </location>
</feature>
<dbReference type="GO" id="GO:0005524">
    <property type="term" value="F:ATP binding"/>
    <property type="evidence" value="ECO:0007669"/>
    <property type="project" value="UniProtKB-KW"/>
</dbReference>
<dbReference type="GO" id="GO:0140662">
    <property type="term" value="F:ATP-dependent protein folding chaperone"/>
    <property type="evidence" value="ECO:0007669"/>
    <property type="project" value="InterPro"/>
</dbReference>
<comment type="similarity">
    <text evidence="1">Belongs to the heat shock protein 70 family.</text>
</comment>
<dbReference type="InterPro" id="IPR043129">
    <property type="entry name" value="ATPase_NBD"/>
</dbReference>
<evidence type="ECO:0000313" key="6">
    <source>
        <dbReference type="Proteomes" id="UP000054485"/>
    </source>
</evidence>
<evidence type="ECO:0000313" key="5">
    <source>
        <dbReference type="EMBL" id="KIK33097.1"/>
    </source>
</evidence>
<dbReference type="InParanoid" id="A0A0D0AFU9"/>
<dbReference type="AlphaFoldDB" id="A0A0D0AFU9"/>
<evidence type="ECO:0000256" key="3">
    <source>
        <dbReference type="ARBA" id="ARBA00022840"/>
    </source>
</evidence>
<evidence type="ECO:0000256" key="2">
    <source>
        <dbReference type="ARBA" id="ARBA00022741"/>
    </source>
</evidence>
<accession>A0A0D0AFU9</accession>
<keyword evidence="6" id="KW-1185">Reference proteome</keyword>
<dbReference type="HOGENOM" id="CLU_592080_0_0_1"/>
<dbReference type="Proteomes" id="UP000054485">
    <property type="component" value="Unassembled WGS sequence"/>
</dbReference>
<dbReference type="EMBL" id="KN836026">
    <property type="protein sequence ID" value="KIK33097.1"/>
    <property type="molecule type" value="Genomic_DNA"/>
</dbReference>
<keyword evidence="3" id="KW-0067">ATP-binding</keyword>
<dbReference type="SUPFAM" id="SSF53067">
    <property type="entry name" value="Actin-like ATPase domain"/>
    <property type="match status" value="1"/>
</dbReference>